<evidence type="ECO:0000313" key="2">
    <source>
        <dbReference type="Proteomes" id="UP000003257"/>
    </source>
</evidence>
<dbReference type="EMBL" id="ABID01000001">
    <property type="protein sequence ID" value="EDQ06961.1"/>
    <property type="molecule type" value="Genomic_DNA"/>
</dbReference>
<comment type="caution">
    <text evidence="1">The sequence shown here is derived from an EMBL/GenBank/DDBJ whole genome shotgun (WGS) entry which is preliminary data.</text>
</comment>
<accession>A0ABM9XBV1</accession>
<name>A0ABM9XBV1_9RHOB</name>
<dbReference type="Proteomes" id="UP000003257">
    <property type="component" value="Unassembled WGS sequence"/>
</dbReference>
<keyword evidence="2" id="KW-1185">Reference proteome</keyword>
<gene>
    <name evidence="1" type="ORF">OIHEL45_09085</name>
</gene>
<evidence type="ECO:0000313" key="1">
    <source>
        <dbReference type="EMBL" id="EDQ06961.1"/>
    </source>
</evidence>
<protein>
    <submittedName>
        <fullName evidence="1">Uncharacterized protein</fullName>
    </submittedName>
</protein>
<proteinExistence type="predicted"/>
<organism evidence="1 2">
    <name type="scientific">Sulfitobacter indolifex HEL-45</name>
    <dbReference type="NCBI Taxonomy" id="391624"/>
    <lineage>
        <taxon>Bacteria</taxon>
        <taxon>Pseudomonadati</taxon>
        <taxon>Pseudomonadota</taxon>
        <taxon>Alphaproteobacteria</taxon>
        <taxon>Rhodobacterales</taxon>
        <taxon>Roseobacteraceae</taxon>
        <taxon>Sulfitobacter</taxon>
    </lineage>
</organism>
<sequence length="90" mass="9367">MKAPPGTNQRTEGRSVAPGALALAVPGETYQALLRTGAAPARLAIKAARRAPRAHGMTVSVLAAVSTMDLMKRGFFFMALFLSGHAGIFA</sequence>
<reference evidence="1 2" key="1">
    <citation type="submission" date="2007-11" db="EMBL/GenBank/DDBJ databases">
        <authorList>
            <person name="Wagner-Dobler I."/>
            <person name="Ferriera S."/>
            <person name="Johnson J."/>
            <person name="Kravitz S."/>
            <person name="Beeson K."/>
            <person name="Sutton G."/>
            <person name="Rogers Y.-H."/>
            <person name="Friedman R."/>
            <person name="Frazier M."/>
            <person name="Venter J.C."/>
        </authorList>
    </citation>
    <scope>NUCLEOTIDE SEQUENCE [LARGE SCALE GENOMIC DNA]</scope>
    <source>
        <strain evidence="1 2">HEL-45</strain>
    </source>
</reference>